<dbReference type="PANTHER" id="PTHR30250">
    <property type="entry name" value="PST FAMILY PREDICTED COLANIC ACID TRANSPORTER"/>
    <property type="match status" value="1"/>
</dbReference>
<evidence type="ECO:0000256" key="2">
    <source>
        <dbReference type="ARBA" id="ARBA00022475"/>
    </source>
</evidence>
<dbReference type="PANTHER" id="PTHR30250:SF29">
    <property type="entry name" value="POLYSACCHARIDE BIOSYNTHESIS PROTEIN C-TERMINAL DOMAIN-CONTAINING PROTEIN"/>
    <property type="match status" value="1"/>
</dbReference>
<feature type="transmembrane region" description="Helical" evidence="6">
    <location>
        <begin position="414"/>
        <end position="436"/>
    </location>
</feature>
<evidence type="ECO:0000256" key="3">
    <source>
        <dbReference type="ARBA" id="ARBA00022692"/>
    </source>
</evidence>
<feature type="transmembrane region" description="Helical" evidence="6">
    <location>
        <begin position="335"/>
        <end position="355"/>
    </location>
</feature>
<dbReference type="GO" id="GO:0005886">
    <property type="term" value="C:plasma membrane"/>
    <property type="evidence" value="ECO:0007669"/>
    <property type="project" value="UniProtKB-SubCell"/>
</dbReference>
<feature type="transmembrane region" description="Helical" evidence="6">
    <location>
        <begin position="87"/>
        <end position="109"/>
    </location>
</feature>
<organism evidence="7 8">
    <name type="scientific">Peribacillus saganii</name>
    <dbReference type="NCBI Taxonomy" id="2303992"/>
    <lineage>
        <taxon>Bacteria</taxon>
        <taxon>Bacillati</taxon>
        <taxon>Bacillota</taxon>
        <taxon>Bacilli</taxon>
        <taxon>Bacillales</taxon>
        <taxon>Bacillaceae</taxon>
        <taxon>Peribacillus</taxon>
    </lineage>
</organism>
<comment type="caution">
    <text evidence="7">The sequence shown here is derived from an EMBL/GenBank/DDBJ whole genome shotgun (WGS) entry which is preliminary data.</text>
</comment>
<comment type="subcellular location">
    <subcellularLocation>
        <location evidence="1">Cell membrane</location>
        <topology evidence="1">Multi-pass membrane protein</topology>
    </subcellularLocation>
</comment>
<feature type="transmembrane region" description="Helical" evidence="6">
    <location>
        <begin position="361"/>
        <end position="379"/>
    </location>
</feature>
<feature type="transmembrane region" description="Helical" evidence="6">
    <location>
        <begin position="238"/>
        <end position="259"/>
    </location>
</feature>
<name>A0A372LK24_9BACI</name>
<evidence type="ECO:0000313" key="7">
    <source>
        <dbReference type="EMBL" id="RFU66913.1"/>
    </source>
</evidence>
<feature type="transmembrane region" description="Helical" evidence="6">
    <location>
        <begin position="192"/>
        <end position="212"/>
    </location>
</feature>
<dbReference type="Proteomes" id="UP000264541">
    <property type="component" value="Unassembled WGS sequence"/>
</dbReference>
<evidence type="ECO:0000256" key="5">
    <source>
        <dbReference type="ARBA" id="ARBA00023136"/>
    </source>
</evidence>
<evidence type="ECO:0000256" key="4">
    <source>
        <dbReference type="ARBA" id="ARBA00022989"/>
    </source>
</evidence>
<dbReference type="PIRSF" id="PIRSF038958">
    <property type="entry name" value="PG_synth_SpoVB"/>
    <property type="match status" value="1"/>
</dbReference>
<dbReference type="CDD" id="cd13124">
    <property type="entry name" value="MATE_SpoVB_like"/>
    <property type="match status" value="1"/>
</dbReference>
<evidence type="ECO:0000313" key="8">
    <source>
        <dbReference type="Proteomes" id="UP000264541"/>
    </source>
</evidence>
<feature type="transmembrane region" description="Helical" evidence="6">
    <location>
        <begin position="291"/>
        <end position="314"/>
    </location>
</feature>
<dbReference type="InterPro" id="IPR050833">
    <property type="entry name" value="Poly_Biosynth_Transport"/>
</dbReference>
<feature type="transmembrane region" description="Helical" evidence="6">
    <location>
        <begin position="168"/>
        <end position="186"/>
    </location>
</feature>
<dbReference type="RefSeq" id="WP_117327826.1">
    <property type="nucleotide sequence ID" value="NZ_QVTE01000048.1"/>
</dbReference>
<keyword evidence="2" id="KW-1003">Cell membrane</keyword>
<feature type="transmembrane region" description="Helical" evidence="6">
    <location>
        <begin position="52"/>
        <end position="75"/>
    </location>
</feature>
<keyword evidence="5 6" id="KW-0472">Membrane</keyword>
<feature type="transmembrane region" description="Helical" evidence="6">
    <location>
        <begin position="456"/>
        <end position="478"/>
    </location>
</feature>
<feature type="transmembrane region" description="Helical" evidence="6">
    <location>
        <begin position="391"/>
        <end position="408"/>
    </location>
</feature>
<protein>
    <submittedName>
        <fullName evidence="7">Polysaccharide biosynthesis protein</fullName>
    </submittedName>
</protein>
<dbReference type="InterPro" id="IPR002797">
    <property type="entry name" value="Polysacc_synth"/>
</dbReference>
<dbReference type="Pfam" id="PF01943">
    <property type="entry name" value="Polysacc_synt"/>
    <property type="match status" value="1"/>
</dbReference>
<proteinExistence type="predicted"/>
<evidence type="ECO:0000256" key="1">
    <source>
        <dbReference type="ARBA" id="ARBA00004651"/>
    </source>
</evidence>
<feature type="transmembrane region" description="Helical" evidence="6">
    <location>
        <begin position="12"/>
        <end position="32"/>
    </location>
</feature>
<keyword evidence="4 6" id="KW-1133">Transmembrane helix</keyword>
<sequence length="537" mass="59082">MAQRPDLSKKLFRGAIILTAAALITKILSAAYRIPFQNIAGDIGFYIYQQVYPFYGIALIFSTYGFPAVISKLVAEKQQQDQHFIQSVLIPCFLIIGGIGLTIWCFLYWGADVIAAAMKDPDLAGPIKMISFSFLLMPLISTLRGYYQGKSDMLPTAVSQVAEQLVRVSGILIFALLFLWQGRSLYEIGVGAYFGSLIGGLSCITVLLLFVLKRKNLNLTQIKSSFEPRIQWKRLSKILLFQGLAFCVTSLILVIIQLVDSWHLYSLLLDKGMQENSAKALKGVYDRGQPLLQLGTVVASSLSLTLIPLISGYLKKGKSQEIEEKIRLAFRISTTVGLGAAIGLMLLIKAANYMLYEDINGSGALGVLALCILFTSLVTTNASILQSMGHYRSTVIVVILGILIKWVLNLLLVPLYSITGAAIASILSFIFMSLLLQIRLKKYIRKTLLGMPHVRWLARAVLAMSIVLIIHGQVFQILSLEGRLFASLQALSGVLIGGSIYLVLIIRSGMFSSNELVLLPFGSKLALLLRNRNMKGS</sequence>
<dbReference type="OrthoDB" id="9775950at2"/>
<dbReference type="EMBL" id="QVTE01000048">
    <property type="protein sequence ID" value="RFU66913.1"/>
    <property type="molecule type" value="Genomic_DNA"/>
</dbReference>
<dbReference type="AlphaFoldDB" id="A0A372LK24"/>
<evidence type="ECO:0000256" key="6">
    <source>
        <dbReference type="SAM" id="Phobius"/>
    </source>
</evidence>
<gene>
    <name evidence="7" type="ORF">D0469_16520</name>
</gene>
<feature type="transmembrane region" description="Helical" evidence="6">
    <location>
        <begin position="484"/>
        <end position="506"/>
    </location>
</feature>
<keyword evidence="3 6" id="KW-0812">Transmembrane</keyword>
<reference evidence="7 8" key="1">
    <citation type="submission" date="2018-08" db="EMBL/GenBank/DDBJ databases">
        <title>Bacillus chawlae sp. nov., Bacillus glennii sp. nov., and Bacillus saganii sp. nov. Isolated from the Vehicle Assembly Building at Kennedy Space Center where the Viking Spacecraft were Assembled.</title>
        <authorList>
            <person name="Seuylemezian A."/>
            <person name="Vaishampayan P."/>
        </authorList>
    </citation>
    <scope>NUCLEOTIDE SEQUENCE [LARGE SCALE GENOMIC DNA]</scope>
    <source>
        <strain evidence="7 8">V47-23a</strain>
    </source>
</reference>
<keyword evidence="8" id="KW-1185">Reference proteome</keyword>
<dbReference type="InterPro" id="IPR024923">
    <property type="entry name" value="PG_synth_SpoVB"/>
</dbReference>
<feature type="transmembrane region" description="Helical" evidence="6">
    <location>
        <begin position="129"/>
        <end position="147"/>
    </location>
</feature>
<accession>A0A372LK24</accession>